<comment type="catalytic activity">
    <reaction evidence="7">
        <text>L-glutamyl-tRNA(Gln) + L-glutamine + ATP + H2O = L-glutaminyl-tRNA(Gln) + L-glutamate + ADP + phosphate + H(+)</text>
        <dbReference type="Rhea" id="RHEA:17521"/>
        <dbReference type="Rhea" id="RHEA-COMP:9681"/>
        <dbReference type="Rhea" id="RHEA-COMP:9684"/>
        <dbReference type="ChEBI" id="CHEBI:15377"/>
        <dbReference type="ChEBI" id="CHEBI:15378"/>
        <dbReference type="ChEBI" id="CHEBI:29985"/>
        <dbReference type="ChEBI" id="CHEBI:30616"/>
        <dbReference type="ChEBI" id="CHEBI:43474"/>
        <dbReference type="ChEBI" id="CHEBI:58359"/>
        <dbReference type="ChEBI" id="CHEBI:78520"/>
        <dbReference type="ChEBI" id="CHEBI:78521"/>
        <dbReference type="ChEBI" id="CHEBI:456216"/>
        <dbReference type="EC" id="6.3.5.7"/>
    </reaction>
</comment>
<dbReference type="eggNOG" id="KOG1211">
    <property type="taxonomic scope" value="Eukaryota"/>
</dbReference>
<organism evidence="9 10">
    <name type="scientific">Sphaerulina musiva (strain SO2202)</name>
    <name type="common">Poplar stem canker fungus</name>
    <name type="synonym">Septoria musiva</name>
    <dbReference type="NCBI Taxonomy" id="692275"/>
    <lineage>
        <taxon>Eukaryota</taxon>
        <taxon>Fungi</taxon>
        <taxon>Dikarya</taxon>
        <taxon>Ascomycota</taxon>
        <taxon>Pezizomycotina</taxon>
        <taxon>Dothideomycetes</taxon>
        <taxon>Dothideomycetidae</taxon>
        <taxon>Mycosphaerellales</taxon>
        <taxon>Mycosphaerellaceae</taxon>
        <taxon>Sphaerulina</taxon>
    </lineage>
</organism>
<dbReference type="EC" id="6.3.5.7" evidence="2"/>
<protein>
    <recommendedName>
        <fullName evidence="2">glutaminyl-tRNA synthase (glutamine-hydrolyzing)</fullName>
        <ecNumber evidence="2">6.3.5.7</ecNumber>
    </recommendedName>
</protein>
<dbReference type="InterPro" id="IPR000120">
    <property type="entry name" value="Amidase"/>
</dbReference>
<dbReference type="HAMAP" id="MF_00120">
    <property type="entry name" value="GatA"/>
    <property type="match status" value="1"/>
</dbReference>
<dbReference type="SUPFAM" id="SSF75304">
    <property type="entry name" value="Amidase signature (AS) enzymes"/>
    <property type="match status" value="1"/>
</dbReference>
<dbReference type="Gene3D" id="3.90.1300.10">
    <property type="entry name" value="Amidase signature (AS) domain"/>
    <property type="match status" value="1"/>
</dbReference>
<dbReference type="GO" id="GO:0070681">
    <property type="term" value="P:glutaminyl-tRNAGln biosynthesis via transamidation"/>
    <property type="evidence" value="ECO:0007669"/>
    <property type="project" value="TreeGrafter"/>
</dbReference>
<name>M3AX50_SPHMS</name>
<feature type="non-terminal residue" evidence="9">
    <location>
        <position position="1"/>
    </location>
</feature>
<reference evidence="9 10" key="1">
    <citation type="journal article" date="2012" name="PLoS Pathog.">
        <title>Diverse lifestyles and strategies of plant pathogenesis encoded in the genomes of eighteen Dothideomycetes fungi.</title>
        <authorList>
            <person name="Ohm R.A."/>
            <person name="Feau N."/>
            <person name="Henrissat B."/>
            <person name="Schoch C.L."/>
            <person name="Horwitz B.A."/>
            <person name="Barry K.W."/>
            <person name="Condon B.J."/>
            <person name="Copeland A.C."/>
            <person name="Dhillon B."/>
            <person name="Glaser F."/>
            <person name="Hesse C.N."/>
            <person name="Kosti I."/>
            <person name="LaButti K."/>
            <person name="Lindquist E.A."/>
            <person name="Lucas S."/>
            <person name="Salamov A.A."/>
            <person name="Bradshaw R.E."/>
            <person name="Ciuffetti L."/>
            <person name="Hamelin R.C."/>
            <person name="Kema G.H.J."/>
            <person name="Lawrence C."/>
            <person name="Scott J.A."/>
            <person name="Spatafora J.W."/>
            <person name="Turgeon B.G."/>
            <person name="de Wit P.J.G.M."/>
            <person name="Zhong S."/>
            <person name="Goodwin S.B."/>
            <person name="Grigoriev I.V."/>
        </authorList>
    </citation>
    <scope>NUCLEOTIDE SEQUENCE [LARGE SCALE GENOMIC DNA]</scope>
    <source>
        <strain evidence="9 10">SO2202</strain>
    </source>
</reference>
<evidence type="ECO:0000313" key="10">
    <source>
        <dbReference type="Proteomes" id="UP000016931"/>
    </source>
</evidence>
<evidence type="ECO:0000256" key="3">
    <source>
        <dbReference type="ARBA" id="ARBA00022598"/>
    </source>
</evidence>
<comment type="similarity">
    <text evidence="1">Belongs to the amidase family. GatA subfamily.</text>
</comment>
<dbReference type="GO" id="GO:0005739">
    <property type="term" value="C:mitochondrion"/>
    <property type="evidence" value="ECO:0007669"/>
    <property type="project" value="TreeGrafter"/>
</dbReference>
<keyword evidence="10" id="KW-1185">Reference proteome</keyword>
<evidence type="ECO:0000256" key="1">
    <source>
        <dbReference type="ARBA" id="ARBA00008069"/>
    </source>
</evidence>
<dbReference type="AlphaFoldDB" id="M3AX50"/>
<evidence type="ECO:0000256" key="4">
    <source>
        <dbReference type="ARBA" id="ARBA00022741"/>
    </source>
</evidence>
<dbReference type="InterPro" id="IPR020556">
    <property type="entry name" value="Amidase_CS"/>
</dbReference>
<keyword evidence="4" id="KW-0547">Nucleotide-binding</keyword>
<dbReference type="PROSITE" id="PS00571">
    <property type="entry name" value="AMIDASES"/>
    <property type="match status" value="1"/>
</dbReference>
<dbReference type="GeneID" id="27906162"/>
<dbReference type="STRING" id="692275.M3AX50"/>
<keyword evidence="5" id="KW-0067">ATP-binding</keyword>
<dbReference type="Pfam" id="PF01425">
    <property type="entry name" value="Amidase"/>
    <property type="match status" value="1"/>
</dbReference>
<dbReference type="PANTHER" id="PTHR11895">
    <property type="entry name" value="TRANSAMIDASE"/>
    <property type="match status" value="1"/>
</dbReference>
<evidence type="ECO:0000259" key="8">
    <source>
        <dbReference type="Pfam" id="PF01425"/>
    </source>
</evidence>
<dbReference type="InterPro" id="IPR004412">
    <property type="entry name" value="GatA"/>
</dbReference>
<dbReference type="InterPro" id="IPR036928">
    <property type="entry name" value="AS_sf"/>
</dbReference>
<sequence>SSRMLQGYNSPFDATVTKLLKDAGVASHNLRTCHSMDEFGMGSHSQYAHEGAVKSIYSRGGVALSPGGSSGGSAVSVAKGECDVALGTDTGGSVRLPAAYMGVLGFKPSYGRISRWGVIQYANSLDTVGILGRRTSELRRIFSILDQHDPQDQTSLSESLRHRMRSTRAHTPLSRLRIGIPLEYNIEELSPIVRATYLATLHTLRRAGHTLHPVSLPGTQSALSAYYVLAPAEASSNLAKYDGIRYGHRTTPPDASPHADPPLPLYAKTRGEGFGEEVKRRILLGSYTLSADAMDNYFIQAQRIRRLVQRDFDRVFAQQNPLLDPRAGSGEEETKVDLLLVPTAPTLPPTIEELARQSPLESYMNDVFTVPASLAGLPAISIPVSVPGDEGLKLESTDVRTAGMQLIGQFGDDDLLLGAAQHLHHELLVDES</sequence>
<evidence type="ECO:0000256" key="5">
    <source>
        <dbReference type="ARBA" id="ARBA00022840"/>
    </source>
</evidence>
<keyword evidence="6" id="KW-0648">Protein biosynthesis</keyword>
<proteinExistence type="inferred from homology"/>
<dbReference type="GO" id="GO:0005524">
    <property type="term" value="F:ATP binding"/>
    <property type="evidence" value="ECO:0007669"/>
    <property type="project" value="UniProtKB-KW"/>
</dbReference>
<dbReference type="InterPro" id="IPR023631">
    <property type="entry name" value="Amidase_dom"/>
</dbReference>
<dbReference type="OMA" id="QPASYCG"/>
<keyword evidence="3" id="KW-0436">Ligase</keyword>
<dbReference type="HOGENOM" id="CLU_009600_7_6_1"/>
<dbReference type="Proteomes" id="UP000016931">
    <property type="component" value="Unassembled WGS sequence"/>
</dbReference>
<dbReference type="GO" id="GO:0050567">
    <property type="term" value="F:glutaminyl-tRNA synthase (glutamine-hydrolyzing) activity"/>
    <property type="evidence" value="ECO:0007669"/>
    <property type="project" value="UniProtKB-EC"/>
</dbReference>
<dbReference type="GO" id="GO:0032543">
    <property type="term" value="P:mitochondrial translation"/>
    <property type="evidence" value="ECO:0007669"/>
    <property type="project" value="TreeGrafter"/>
</dbReference>
<evidence type="ECO:0000256" key="6">
    <source>
        <dbReference type="ARBA" id="ARBA00022917"/>
    </source>
</evidence>
<accession>M3AX50</accession>
<dbReference type="PANTHER" id="PTHR11895:SF7">
    <property type="entry name" value="GLUTAMYL-TRNA(GLN) AMIDOTRANSFERASE SUBUNIT A, MITOCHONDRIAL"/>
    <property type="match status" value="1"/>
</dbReference>
<dbReference type="OrthoDB" id="421993at2759"/>
<gene>
    <name evidence="9" type="ORF">SEPMUDRAFT_47048</name>
</gene>
<dbReference type="GO" id="GO:0030956">
    <property type="term" value="C:glutamyl-tRNA(Gln) amidotransferase complex"/>
    <property type="evidence" value="ECO:0007669"/>
    <property type="project" value="InterPro"/>
</dbReference>
<evidence type="ECO:0000256" key="7">
    <source>
        <dbReference type="ARBA" id="ARBA00047407"/>
    </source>
</evidence>
<feature type="domain" description="Amidase" evidence="8">
    <location>
        <begin position="2"/>
        <end position="417"/>
    </location>
</feature>
<dbReference type="EMBL" id="KB456266">
    <property type="protein sequence ID" value="EMF11295.1"/>
    <property type="molecule type" value="Genomic_DNA"/>
</dbReference>
<dbReference type="RefSeq" id="XP_016759416.1">
    <property type="nucleotide sequence ID" value="XM_016909025.1"/>
</dbReference>
<evidence type="ECO:0000313" key="9">
    <source>
        <dbReference type="EMBL" id="EMF11295.1"/>
    </source>
</evidence>
<evidence type="ECO:0000256" key="2">
    <source>
        <dbReference type="ARBA" id="ARBA00012739"/>
    </source>
</evidence>